<evidence type="ECO:0000256" key="4">
    <source>
        <dbReference type="SAM" id="Phobius"/>
    </source>
</evidence>
<dbReference type="GO" id="GO:0022857">
    <property type="term" value="F:transmembrane transporter activity"/>
    <property type="evidence" value="ECO:0007669"/>
    <property type="project" value="InterPro"/>
</dbReference>
<comment type="caution">
    <text evidence="5">The sequence shown here is derived from an EMBL/GenBank/DDBJ whole genome shotgun (WGS) entry which is preliminary data.</text>
</comment>
<gene>
    <name evidence="5" type="ORF">OIU84_006900</name>
</gene>
<dbReference type="InterPro" id="IPR030184">
    <property type="entry name" value="WAT1-related"/>
</dbReference>
<keyword evidence="1 4" id="KW-0812">Transmembrane</keyword>
<evidence type="ECO:0000256" key="3">
    <source>
        <dbReference type="ARBA" id="ARBA00023136"/>
    </source>
</evidence>
<keyword evidence="2 4" id="KW-1133">Transmembrane helix</keyword>
<name>A0AAD6JZR6_9ROSI</name>
<keyword evidence="6" id="KW-1185">Reference proteome</keyword>
<feature type="transmembrane region" description="Helical" evidence="4">
    <location>
        <begin position="6"/>
        <end position="23"/>
    </location>
</feature>
<dbReference type="GO" id="GO:0016020">
    <property type="term" value="C:membrane"/>
    <property type="evidence" value="ECO:0007669"/>
    <property type="project" value="InterPro"/>
</dbReference>
<accession>A0AAD6JZR6</accession>
<dbReference type="Proteomes" id="UP001162972">
    <property type="component" value="Chromosome 5"/>
</dbReference>
<proteinExistence type="predicted"/>
<dbReference type="EMBL" id="JAPFFJ010000013">
    <property type="protein sequence ID" value="KAJ6414167.1"/>
    <property type="molecule type" value="Genomic_DNA"/>
</dbReference>
<evidence type="ECO:0000313" key="6">
    <source>
        <dbReference type="Proteomes" id="UP001162972"/>
    </source>
</evidence>
<evidence type="ECO:0000256" key="1">
    <source>
        <dbReference type="ARBA" id="ARBA00022692"/>
    </source>
</evidence>
<sequence length="113" mass="12428">MADVLPFLAMVVVQFGYAGMNITSKLAMDSGMKPLVLVAYRQIFATIATAPFAYFFERTNKDYAAEKNYVGFGMLALMPTYVLIHTEAMAAACPFPWDCDKAPATCCMPSQMT</sequence>
<feature type="transmembrane region" description="Helical" evidence="4">
    <location>
        <begin position="68"/>
        <end position="84"/>
    </location>
</feature>
<dbReference type="AlphaFoldDB" id="A0AAD6JZR6"/>
<evidence type="ECO:0000313" key="5">
    <source>
        <dbReference type="EMBL" id="KAJ6414167.1"/>
    </source>
</evidence>
<keyword evidence="3 4" id="KW-0472">Membrane</keyword>
<protein>
    <recommendedName>
        <fullName evidence="7">WAT1-related protein</fullName>
    </recommendedName>
</protein>
<evidence type="ECO:0008006" key="7">
    <source>
        <dbReference type="Google" id="ProtNLM"/>
    </source>
</evidence>
<feature type="transmembrane region" description="Helical" evidence="4">
    <location>
        <begin position="35"/>
        <end position="56"/>
    </location>
</feature>
<dbReference type="PANTHER" id="PTHR31218">
    <property type="entry name" value="WAT1-RELATED PROTEIN"/>
    <property type="match status" value="1"/>
</dbReference>
<organism evidence="5 6">
    <name type="scientific">Salix udensis</name>
    <dbReference type="NCBI Taxonomy" id="889485"/>
    <lineage>
        <taxon>Eukaryota</taxon>
        <taxon>Viridiplantae</taxon>
        <taxon>Streptophyta</taxon>
        <taxon>Embryophyta</taxon>
        <taxon>Tracheophyta</taxon>
        <taxon>Spermatophyta</taxon>
        <taxon>Magnoliopsida</taxon>
        <taxon>eudicotyledons</taxon>
        <taxon>Gunneridae</taxon>
        <taxon>Pentapetalae</taxon>
        <taxon>rosids</taxon>
        <taxon>fabids</taxon>
        <taxon>Malpighiales</taxon>
        <taxon>Salicaceae</taxon>
        <taxon>Saliceae</taxon>
        <taxon>Salix</taxon>
    </lineage>
</organism>
<evidence type="ECO:0000256" key="2">
    <source>
        <dbReference type="ARBA" id="ARBA00022989"/>
    </source>
</evidence>
<reference evidence="5 6" key="1">
    <citation type="journal article" date="2023" name="Int. J. Mol. Sci.">
        <title>De Novo Assembly and Annotation of 11 Diverse Shrub Willow (Salix) Genomes Reveals Novel Gene Organization in Sex-Linked Regions.</title>
        <authorList>
            <person name="Hyden B."/>
            <person name="Feng K."/>
            <person name="Yates T.B."/>
            <person name="Jawdy S."/>
            <person name="Cereghino C."/>
            <person name="Smart L.B."/>
            <person name="Muchero W."/>
        </authorList>
    </citation>
    <scope>NUCLEOTIDE SEQUENCE [LARGE SCALE GENOMIC DNA]</scope>
    <source>
        <tissue evidence="5">Shoot tip</tissue>
    </source>
</reference>